<dbReference type="Pfam" id="PF02902">
    <property type="entry name" value="Peptidase_C48"/>
    <property type="match status" value="1"/>
</dbReference>
<keyword evidence="1" id="KW-0645">Protease</keyword>
<feature type="domain" description="Ubiquitin-like protease family profile" evidence="3">
    <location>
        <begin position="143"/>
        <end position="249"/>
    </location>
</feature>
<dbReference type="AlphaFoldDB" id="A0A6C0E9L0"/>
<evidence type="ECO:0000256" key="1">
    <source>
        <dbReference type="ARBA" id="ARBA00022670"/>
    </source>
</evidence>
<sequence>MTTSIISNLRKVQEDLSKLKSDNSEIKYFLDKFRDFQKYLKINNLDIEYFDIFSYDEIKYYQLTLSKGDLVFRVIDDLACNNLSDNLDWRREHYFLDFESLELKKVCEETLDHNLTPFNIHACPKGFYLESWCVSNIINYIANTKHDFLFLPLYLDNCDDKTLHATLIIIEIKNRKIYYWDCNGEYSVFYNNNSKIDTIPAMMEILVSSFFQQDEFIKSGYNFTYIQQSDLQLYKFNVPHQKYDFDNGDCFIHMLLIPYLITKLNSLDNLIKFYKNMNKEYQSFLIYNFSSYLTTKYEHLIEKKQKAIDYINKHEHENEYENKNRDVKELDIKSIIINLENIMMDLRDNIPYKNDLIYYRLVNFEEEINKLKGLKVYT</sequence>
<evidence type="ECO:0000313" key="4">
    <source>
        <dbReference type="EMBL" id="QHT25301.1"/>
    </source>
</evidence>
<dbReference type="EMBL" id="MN739764">
    <property type="protein sequence ID" value="QHT25301.1"/>
    <property type="molecule type" value="Genomic_DNA"/>
</dbReference>
<name>A0A6C0E9L0_9ZZZZ</name>
<proteinExistence type="predicted"/>
<reference evidence="4" key="1">
    <citation type="journal article" date="2020" name="Nature">
        <title>Giant virus diversity and host interactions through global metagenomics.</title>
        <authorList>
            <person name="Schulz F."/>
            <person name="Roux S."/>
            <person name="Paez-Espino D."/>
            <person name="Jungbluth S."/>
            <person name="Walsh D.A."/>
            <person name="Denef V.J."/>
            <person name="McMahon K.D."/>
            <person name="Konstantinidis K.T."/>
            <person name="Eloe-Fadrosh E.A."/>
            <person name="Kyrpides N.C."/>
            <person name="Woyke T."/>
        </authorList>
    </citation>
    <scope>NUCLEOTIDE SEQUENCE</scope>
    <source>
        <strain evidence="4">GVMAG-M-3300023179-150</strain>
    </source>
</reference>
<dbReference type="InterPro" id="IPR003653">
    <property type="entry name" value="Peptidase_C48_C"/>
</dbReference>
<organism evidence="4">
    <name type="scientific">viral metagenome</name>
    <dbReference type="NCBI Taxonomy" id="1070528"/>
    <lineage>
        <taxon>unclassified sequences</taxon>
        <taxon>metagenomes</taxon>
        <taxon>organismal metagenomes</taxon>
    </lineage>
</organism>
<dbReference type="GO" id="GO:0006508">
    <property type="term" value="P:proteolysis"/>
    <property type="evidence" value="ECO:0007669"/>
    <property type="project" value="UniProtKB-KW"/>
</dbReference>
<protein>
    <recommendedName>
        <fullName evidence="3">Ubiquitin-like protease family profile domain-containing protein</fullName>
    </recommendedName>
</protein>
<evidence type="ECO:0000256" key="2">
    <source>
        <dbReference type="ARBA" id="ARBA00022801"/>
    </source>
</evidence>
<dbReference type="GO" id="GO:0008234">
    <property type="term" value="F:cysteine-type peptidase activity"/>
    <property type="evidence" value="ECO:0007669"/>
    <property type="project" value="InterPro"/>
</dbReference>
<keyword evidence="2" id="KW-0378">Hydrolase</keyword>
<accession>A0A6C0E9L0</accession>
<evidence type="ECO:0000259" key="3">
    <source>
        <dbReference type="Pfam" id="PF02902"/>
    </source>
</evidence>